<protein>
    <submittedName>
        <fullName evidence="1">Uncharacterized protein</fullName>
    </submittedName>
</protein>
<dbReference type="Proteomes" id="UP000230564">
    <property type="component" value="Unassembled WGS sequence"/>
</dbReference>
<dbReference type="AlphaFoldDB" id="A0A2H0ND36"/>
<accession>A0A2H0ND36</accession>
<evidence type="ECO:0000313" key="2">
    <source>
        <dbReference type="Proteomes" id="UP000230564"/>
    </source>
</evidence>
<comment type="caution">
    <text evidence="1">The sequence shown here is derived from an EMBL/GenBank/DDBJ whole genome shotgun (WGS) entry which is preliminary data.</text>
</comment>
<gene>
    <name evidence="1" type="ORF">COV55_05090</name>
</gene>
<reference evidence="1 2" key="1">
    <citation type="submission" date="2017-09" db="EMBL/GenBank/DDBJ databases">
        <title>Depth-based differentiation of microbial function through sediment-hosted aquifers and enrichment of novel symbionts in the deep terrestrial subsurface.</title>
        <authorList>
            <person name="Probst A.J."/>
            <person name="Ladd B."/>
            <person name="Jarett J.K."/>
            <person name="Geller-Mcgrath D.E."/>
            <person name="Sieber C.M."/>
            <person name="Emerson J.B."/>
            <person name="Anantharaman K."/>
            <person name="Thomas B.C."/>
            <person name="Malmstrom R."/>
            <person name="Stieglmeier M."/>
            <person name="Klingl A."/>
            <person name="Woyke T."/>
            <person name="Ryan C.M."/>
            <person name="Banfield J.F."/>
        </authorList>
    </citation>
    <scope>NUCLEOTIDE SEQUENCE [LARGE SCALE GENOMIC DNA]</scope>
    <source>
        <strain evidence="1">CG11_big_fil_rev_8_21_14_0_20_36_20</strain>
    </source>
</reference>
<dbReference type="EMBL" id="PCWQ01000023">
    <property type="protein sequence ID" value="PIR06075.1"/>
    <property type="molecule type" value="Genomic_DNA"/>
</dbReference>
<organism evidence="1 2">
    <name type="scientific">Candidatus Komeilibacteria bacterium CG11_big_fil_rev_8_21_14_0_20_36_20</name>
    <dbReference type="NCBI Taxonomy" id="1974477"/>
    <lineage>
        <taxon>Bacteria</taxon>
        <taxon>Candidatus Komeiliibacteriota</taxon>
    </lineage>
</organism>
<dbReference type="InterPro" id="IPR009057">
    <property type="entry name" value="Homeodomain-like_sf"/>
</dbReference>
<proteinExistence type="predicted"/>
<name>A0A2H0ND36_9BACT</name>
<evidence type="ECO:0000313" key="1">
    <source>
        <dbReference type="EMBL" id="PIR06075.1"/>
    </source>
</evidence>
<sequence>MYTKDFKLKALRQYNQEGQGAVQIFKQAGFNLNILGIRTPNRIMNQWNNALLPKQKPATPLHKAKLKAKRMASGREIKHLKAKVAYLEAENDFLAQLRAQKRK</sequence>
<dbReference type="SUPFAM" id="SSF46689">
    <property type="entry name" value="Homeodomain-like"/>
    <property type="match status" value="1"/>
</dbReference>